<evidence type="ECO:0000313" key="3">
    <source>
        <dbReference type="Proteomes" id="UP000800094"/>
    </source>
</evidence>
<dbReference type="InterPro" id="IPR052396">
    <property type="entry name" value="Meiotic_Drive_Suppr_Kinase"/>
</dbReference>
<dbReference type="Gene3D" id="1.10.510.10">
    <property type="entry name" value="Transferase(Phosphotransferase) domain 1"/>
    <property type="match status" value="1"/>
</dbReference>
<dbReference type="EMBL" id="ML987212">
    <property type="protein sequence ID" value="KAF2241317.1"/>
    <property type="molecule type" value="Genomic_DNA"/>
</dbReference>
<evidence type="ECO:0000313" key="2">
    <source>
        <dbReference type="EMBL" id="KAF2241317.1"/>
    </source>
</evidence>
<dbReference type="PANTHER" id="PTHR37171">
    <property type="entry name" value="SERINE/THREONINE-PROTEIN KINASE YRZF-RELATED"/>
    <property type="match status" value="1"/>
</dbReference>
<evidence type="ECO:0008006" key="4">
    <source>
        <dbReference type="Google" id="ProtNLM"/>
    </source>
</evidence>
<feature type="compositionally biased region" description="Basic and acidic residues" evidence="1">
    <location>
        <begin position="471"/>
        <end position="486"/>
    </location>
</feature>
<feature type="region of interest" description="Disordered" evidence="1">
    <location>
        <begin position="1"/>
        <end position="72"/>
    </location>
</feature>
<gene>
    <name evidence="2" type="ORF">BU26DRAFT_544447</name>
</gene>
<feature type="region of interest" description="Disordered" evidence="1">
    <location>
        <begin position="455"/>
        <end position="520"/>
    </location>
</feature>
<accession>A0A6A6HTH4</accession>
<dbReference type="AlphaFoldDB" id="A0A6A6HTH4"/>
<dbReference type="PANTHER" id="PTHR37171:SF1">
    <property type="entry name" value="SERINE_THREONINE-PROTEIN KINASE YRZF-RELATED"/>
    <property type="match status" value="1"/>
</dbReference>
<dbReference type="SUPFAM" id="SSF56112">
    <property type="entry name" value="Protein kinase-like (PK-like)"/>
    <property type="match status" value="1"/>
</dbReference>
<name>A0A6A6HTH4_9PLEO</name>
<dbReference type="GeneID" id="54585068"/>
<keyword evidence="3" id="KW-1185">Reference proteome</keyword>
<dbReference type="OrthoDB" id="2156052at2759"/>
<reference evidence="2" key="1">
    <citation type="journal article" date="2020" name="Stud. Mycol.">
        <title>101 Dothideomycetes genomes: a test case for predicting lifestyles and emergence of pathogens.</title>
        <authorList>
            <person name="Haridas S."/>
            <person name="Albert R."/>
            <person name="Binder M."/>
            <person name="Bloem J."/>
            <person name="Labutti K."/>
            <person name="Salamov A."/>
            <person name="Andreopoulos B."/>
            <person name="Baker S."/>
            <person name="Barry K."/>
            <person name="Bills G."/>
            <person name="Bluhm B."/>
            <person name="Cannon C."/>
            <person name="Castanera R."/>
            <person name="Culley D."/>
            <person name="Daum C."/>
            <person name="Ezra D."/>
            <person name="Gonzalez J."/>
            <person name="Henrissat B."/>
            <person name="Kuo A."/>
            <person name="Liang C."/>
            <person name="Lipzen A."/>
            <person name="Lutzoni F."/>
            <person name="Magnuson J."/>
            <person name="Mondo S."/>
            <person name="Nolan M."/>
            <person name="Ohm R."/>
            <person name="Pangilinan J."/>
            <person name="Park H.-J."/>
            <person name="Ramirez L."/>
            <person name="Alfaro M."/>
            <person name="Sun H."/>
            <person name="Tritt A."/>
            <person name="Yoshinaga Y."/>
            <person name="Zwiers L.-H."/>
            <person name="Turgeon B."/>
            <person name="Goodwin S."/>
            <person name="Spatafora J."/>
            <person name="Crous P."/>
            <person name="Grigoriev I."/>
        </authorList>
    </citation>
    <scope>NUCLEOTIDE SEQUENCE</scope>
    <source>
        <strain evidence="2">CBS 122368</strain>
    </source>
</reference>
<evidence type="ECO:0000256" key="1">
    <source>
        <dbReference type="SAM" id="MobiDB-lite"/>
    </source>
</evidence>
<dbReference type="InterPro" id="IPR011009">
    <property type="entry name" value="Kinase-like_dom_sf"/>
</dbReference>
<dbReference type="Proteomes" id="UP000800094">
    <property type="component" value="Unassembled WGS sequence"/>
</dbReference>
<organism evidence="2 3">
    <name type="scientific">Trematosphaeria pertusa</name>
    <dbReference type="NCBI Taxonomy" id="390896"/>
    <lineage>
        <taxon>Eukaryota</taxon>
        <taxon>Fungi</taxon>
        <taxon>Dikarya</taxon>
        <taxon>Ascomycota</taxon>
        <taxon>Pezizomycotina</taxon>
        <taxon>Dothideomycetes</taxon>
        <taxon>Pleosporomycetidae</taxon>
        <taxon>Pleosporales</taxon>
        <taxon>Massarineae</taxon>
        <taxon>Trematosphaeriaceae</taxon>
        <taxon>Trematosphaeria</taxon>
    </lineage>
</organism>
<sequence length="784" mass="89696">MDGLSELDKLRQELARAQQRADEAEQQRERERQRAEEAEQQRERERQRAEEAEQQRERERQRAEEAEQQRQRTTLSEYIRGCHDYLAQTFAVQTDKSLTSKGSITRPQDKRCPARLLPWGEFLELQRDMLGKVYSMYPGQSRDFESLDFLRGLGERMGKRKVGNEKDLEHVQHNAVETPVTSIIEQLQIEDTVRDGLDLGAGIVFENHPNVASDVAEEPQQRLTGQNTPPNIPTGSRPDLNQLRADQICVYKCDEDDPARRRLAYVVEYKAPHKLTLPHLRLGLREVDIYQDIVNRVTKPRAEDVEALFQYHADRLAAAAVVQTFHYMVEGGLEYSYMTTGEAFVFLHIDWADPTTLYFHLAEPLEEFQAHAENSLHCTAVSQVLAFTLLALASPLHGQDEIQRTIESLNVWREDYDSILRAIPETERKQTPSPSAFEPRTYSHFDRSPYIFRSKKKRGRPGACSSGSDLLNREPSPDGSDDEFHMPDSPTQPRTSKRSGTAGRSSLLDRLGSSNQGGQSRPYCTQGCLLGLIHGRPLDNSCPNFSLHRGEQHRDPRYHPVTHETWLRLLHEQLTRTLDNDIVPLGKQGARGILFQVTLSMYGYTIIAKGTVFAFLEDLRHEAAVYQRLQNLQGVCVPVFLGAVDLARPYYYDFRVRVVHVMFLSWAGDDVVDGDVGGDDRRKRSKELVRSVRDVHRAGVVHGDIRAANALWNGEVRRVMLIDFERAVLAESRRLLLSPVRLNLKRKRQTERSWRSFNEDGDVDGSANVLFVDDNNLEIVDLDR</sequence>
<dbReference type="Pfam" id="PF06293">
    <property type="entry name" value="Kdo"/>
    <property type="match status" value="1"/>
</dbReference>
<dbReference type="RefSeq" id="XP_033676321.1">
    <property type="nucleotide sequence ID" value="XM_033831738.1"/>
</dbReference>
<protein>
    <recommendedName>
        <fullName evidence="4">Protein kinase domain-containing protein</fullName>
    </recommendedName>
</protein>
<proteinExistence type="predicted"/>
<feature type="compositionally biased region" description="Basic and acidic residues" evidence="1">
    <location>
        <begin position="1"/>
        <end position="70"/>
    </location>
</feature>
<feature type="compositionally biased region" description="Low complexity" evidence="1">
    <location>
        <begin position="503"/>
        <end position="514"/>
    </location>
</feature>